<dbReference type="PANTHER" id="PTHR43316:SF4">
    <property type="entry name" value="ACID DEHALOGENASE, PUTATIVE (AFU_ORTHOLOGUE AFUA_8G05870)-RELATED"/>
    <property type="match status" value="1"/>
</dbReference>
<evidence type="ECO:0000256" key="1">
    <source>
        <dbReference type="ARBA" id="ARBA00022801"/>
    </source>
</evidence>
<evidence type="ECO:0000313" key="2">
    <source>
        <dbReference type="EMBL" id="KPI36674.1"/>
    </source>
</evidence>
<evidence type="ECO:0000313" key="3">
    <source>
        <dbReference type="Proteomes" id="UP000038010"/>
    </source>
</evidence>
<dbReference type="STRING" id="1664694.A0A0N1HNL1"/>
<evidence type="ECO:0008006" key="4">
    <source>
        <dbReference type="Google" id="ProtNLM"/>
    </source>
</evidence>
<dbReference type="InterPro" id="IPR023214">
    <property type="entry name" value="HAD_sf"/>
</dbReference>
<proteinExistence type="predicted"/>
<dbReference type="EMBL" id="LFJN01000029">
    <property type="protein sequence ID" value="KPI36674.1"/>
    <property type="molecule type" value="Genomic_DNA"/>
</dbReference>
<dbReference type="InterPro" id="IPR051540">
    <property type="entry name" value="S-2-haloacid_dehalogenase"/>
</dbReference>
<dbReference type="OrthoDB" id="2363873at2759"/>
<comment type="caution">
    <text evidence="2">The sequence shown here is derived from an EMBL/GenBank/DDBJ whole genome shotgun (WGS) entry which is preliminary data.</text>
</comment>
<dbReference type="InterPro" id="IPR036412">
    <property type="entry name" value="HAD-like_sf"/>
</dbReference>
<protein>
    <recommendedName>
        <fullName evidence="4">(S)-2-haloacid dehalogenase 4A</fullName>
    </recommendedName>
</protein>
<dbReference type="Pfam" id="PF00702">
    <property type="entry name" value="Hydrolase"/>
    <property type="match status" value="1"/>
</dbReference>
<dbReference type="VEuPathDB" id="FungiDB:AB675_10057"/>
<sequence>MSARKHVVWDIVGTCVSYDAPVRTVTALLGPVLSKHNILPATFVHLLNETAEREYTFLSISNRYTPYFTVMRLLFYRVLLSLGIPNPREVVSEADVDAVMDSFANLEVRDGVKECWERLRAEGFTMWAFTAGDASSVQGMLEKGGVSLPVEQFRSCDSAGVGKPHSESYKPLLEELRADAGGEEVETWFAAAHQWDVSAAKRSGFDRGAYVTVLEGEAVDELFGKMDVTAESFEELAEGIIRVSKAGAVRSEHGD</sequence>
<dbReference type="InterPro" id="IPR023198">
    <property type="entry name" value="PGP-like_dom2"/>
</dbReference>
<dbReference type="GeneID" id="28730679"/>
<dbReference type="Proteomes" id="UP000038010">
    <property type="component" value="Unassembled WGS sequence"/>
</dbReference>
<dbReference type="PANTHER" id="PTHR43316">
    <property type="entry name" value="HYDROLASE, HALOACID DELAHOGENASE-RELATED"/>
    <property type="match status" value="1"/>
</dbReference>
<accession>A0A0N1HNL1</accession>
<keyword evidence="1" id="KW-0378">Hydrolase</keyword>
<name>A0A0N1HNL1_9EURO</name>
<dbReference type="Gene3D" id="1.10.150.240">
    <property type="entry name" value="Putative phosphatase, domain 2"/>
    <property type="match status" value="1"/>
</dbReference>
<organism evidence="2 3">
    <name type="scientific">Cyphellophora attinorum</name>
    <dbReference type="NCBI Taxonomy" id="1664694"/>
    <lineage>
        <taxon>Eukaryota</taxon>
        <taxon>Fungi</taxon>
        <taxon>Dikarya</taxon>
        <taxon>Ascomycota</taxon>
        <taxon>Pezizomycotina</taxon>
        <taxon>Eurotiomycetes</taxon>
        <taxon>Chaetothyriomycetidae</taxon>
        <taxon>Chaetothyriales</taxon>
        <taxon>Cyphellophoraceae</taxon>
        <taxon>Cyphellophora</taxon>
    </lineage>
</organism>
<keyword evidence="3" id="KW-1185">Reference proteome</keyword>
<dbReference type="GO" id="GO:0016787">
    <property type="term" value="F:hydrolase activity"/>
    <property type="evidence" value="ECO:0007669"/>
    <property type="project" value="UniProtKB-KW"/>
</dbReference>
<dbReference type="RefSeq" id="XP_017996637.1">
    <property type="nucleotide sequence ID" value="XM_018138799.1"/>
</dbReference>
<dbReference type="SUPFAM" id="SSF56784">
    <property type="entry name" value="HAD-like"/>
    <property type="match status" value="1"/>
</dbReference>
<dbReference type="Gene3D" id="3.40.50.1000">
    <property type="entry name" value="HAD superfamily/HAD-like"/>
    <property type="match status" value="1"/>
</dbReference>
<reference evidence="2 3" key="1">
    <citation type="submission" date="2015-06" db="EMBL/GenBank/DDBJ databases">
        <title>Draft genome of the ant-associated black yeast Phialophora attae CBS 131958.</title>
        <authorList>
            <person name="Moreno L.F."/>
            <person name="Stielow B.J."/>
            <person name="de Hoog S."/>
            <person name="Vicente V.A."/>
            <person name="Weiss V.A."/>
            <person name="de Vries M."/>
            <person name="Cruz L.M."/>
            <person name="Souza E.M."/>
        </authorList>
    </citation>
    <scope>NUCLEOTIDE SEQUENCE [LARGE SCALE GENOMIC DNA]</scope>
    <source>
        <strain evidence="2 3">CBS 131958</strain>
    </source>
</reference>
<dbReference type="AlphaFoldDB" id="A0A0N1HNL1"/>
<gene>
    <name evidence="2" type="ORF">AB675_10057</name>
</gene>